<evidence type="ECO:0000313" key="4">
    <source>
        <dbReference type="Proteomes" id="UP000050424"/>
    </source>
</evidence>
<protein>
    <submittedName>
        <fullName evidence="3">Uncharacterized protein</fullName>
    </submittedName>
</protein>
<gene>
    <name evidence="3" type="ORF">AK830_g8730</name>
</gene>
<dbReference type="AlphaFoldDB" id="A0A0N8H630"/>
<organism evidence="3 4">
    <name type="scientific">Neonectria ditissima</name>
    <dbReference type="NCBI Taxonomy" id="78410"/>
    <lineage>
        <taxon>Eukaryota</taxon>
        <taxon>Fungi</taxon>
        <taxon>Dikarya</taxon>
        <taxon>Ascomycota</taxon>
        <taxon>Pezizomycotina</taxon>
        <taxon>Sordariomycetes</taxon>
        <taxon>Hypocreomycetidae</taxon>
        <taxon>Hypocreales</taxon>
        <taxon>Nectriaceae</taxon>
        <taxon>Neonectria</taxon>
    </lineage>
</organism>
<keyword evidence="1" id="KW-0812">Transmembrane</keyword>
<keyword evidence="1" id="KW-0472">Membrane</keyword>
<proteinExistence type="predicted"/>
<evidence type="ECO:0000256" key="2">
    <source>
        <dbReference type="SAM" id="SignalP"/>
    </source>
</evidence>
<evidence type="ECO:0000313" key="3">
    <source>
        <dbReference type="EMBL" id="KPM37828.1"/>
    </source>
</evidence>
<feature type="signal peptide" evidence="2">
    <location>
        <begin position="1"/>
        <end position="17"/>
    </location>
</feature>
<name>A0A0N8H630_9HYPO</name>
<sequence length="333" mass="33918">MQFAPLALLLATGVVSATELSLQTDQSNDGIVVALETTTQTTTLTVDVLITSTKTEHLSRQPLPITTICTQQCIVLTLSTLTKPASRSTSHVSSSPHISISCPTIYDTATDYSESSAPSYTSPLSAPISVVTGASSLDSGSTTLIAQGTQSVSTSLVVHTSKTVLTSLIVQSLSSVSTSEPCSTDVTVTKTVVETWWSKAPVTATLLRTKSLTIETAIVEAYSTSTGEETLMATRTTTATIHQVSLDTTCLGGKTCCGACATAGLSEPSVEKSGSGSIESPVSGDFQGQGTTVTSTALTTYVENTAVSTAGAAAVTAGVGLVGALVGFMAVLV</sequence>
<feature type="chain" id="PRO_5006026182" evidence="2">
    <location>
        <begin position="18"/>
        <end position="333"/>
    </location>
</feature>
<dbReference type="Proteomes" id="UP000050424">
    <property type="component" value="Unassembled WGS sequence"/>
</dbReference>
<keyword evidence="1" id="KW-1133">Transmembrane helix</keyword>
<evidence type="ECO:0000256" key="1">
    <source>
        <dbReference type="SAM" id="Phobius"/>
    </source>
</evidence>
<keyword evidence="4" id="KW-1185">Reference proteome</keyword>
<comment type="caution">
    <text evidence="3">The sequence shown here is derived from an EMBL/GenBank/DDBJ whole genome shotgun (WGS) entry which is preliminary data.</text>
</comment>
<accession>A0A0N8H630</accession>
<dbReference type="STRING" id="78410.A0A0N8H630"/>
<keyword evidence="2" id="KW-0732">Signal</keyword>
<feature type="transmembrane region" description="Helical" evidence="1">
    <location>
        <begin position="310"/>
        <end position="332"/>
    </location>
</feature>
<dbReference type="EMBL" id="LKCW01000152">
    <property type="protein sequence ID" value="KPM37828.1"/>
    <property type="molecule type" value="Genomic_DNA"/>
</dbReference>
<dbReference type="OrthoDB" id="5097448at2759"/>
<reference evidence="3 4" key="1">
    <citation type="submission" date="2015-09" db="EMBL/GenBank/DDBJ databases">
        <title>Draft genome of a European isolate of the apple canker pathogen Neonectria ditissima.</title>
        <authorList>
            <person name="Gomez-Cortecero A."/>
            <person name="Harrison R.J."/>
            <person name="Armitage A.D."/>
        </authorList>
    </citation>
    <scope>NUCLEOTIDE SEQUENCE [LARGE SCALE GENOMIC DNA]</scope>
    <source>
        <strain evidence="3 4">R09/05</strain>
    </source>
</reference>